<dbReference type="PANTHER" id="PTHR11474:SF76">
    <property type="entry name" value="SHKT DOMAIN-CONTAINING PROTEIN"/>
    <property type="match status" value="1"/>
</dbReference>
<dbReference type="PROSITE" id="PS00498">
    <property type="entry name" value="TYROSINASE_2"/>
    <property type="match status" value="1"/>
</dbReference>
<proteinExistence type="predicted"/>
<dbReference type="InterPro" id="IPR050316">
    <property type="entry name" value="Tyrosinase/Hemocyanin"/>
</dbReference>
<keyword evidence="1" id="KW-0479">Metal-binding</keyword>
<feature type="domain" description="Tyrosinase copper-binding" evidence="3">
    <location>
        <begin position="81"/>
        <end position="98"/>
    </location>
</feature>
<dbReference type="Proteomes" id="UP000565723">
    <property type="component" value="Unassembled WGS sequence"/>
</dbReference>
<dbReference type="Pfam" id="PF25271">
    <property type="entry name" value="DUF7868"/>
    <property type="match status" value="1"/>
</dbReference>
<dbReference type="InterPro" id="IPR002227">
    <property type="entry name" value="Tyrosinase_Cu-bd"/>
</dbReference>
<feature type="domain" description="Tyrosinase copper-binding" evidence="4">
    <location>
        <begin position="239"/>
        <end position="250"/>
    </location>
</feature>
<keyword evidence="2" id="KW-0186">Copper</keyword>
<dbReference type="InterPro" id="IPR057190">
    <property type="entry name" value="DUF7868"/>
</dbReference>
<dbReference type="PRINTS" id="PR00092">
    <property type="entry name" value="TYROSINASE"/>
</dbReference>
<name>A0A850LDY1_9RHOB</name>
<reference evidence="5 6" key="1">
    <citation type="journal article" date="2020" name="Proc. Natl. Acad. Sci. U.S.A.">
        <title>Ecological drivers of bacterial community assembly in synthetic phycospheres.</title>
        <authorList>
            <person name="Fu H."/>
            <person name="Uchimiya M."/>
            <person name="Gore J."/>
            <person name="Moran M.A."/>
        </authorList>
    </citation>
    <scope>NUCLEOTIDE SEQUENCE [LARGE SCALE GENOMIC DNA]</scope>
    <source>
        <strain evidence="5">HF-Din03</strain>
    </source>
</reference>
<evidence type="ECO:0000313" key="6">
    <source>
        <dbReference type="Proteomes" id="UP000565723"/>
    </source>
</evidence>
<protein>
    <submittedName>
        <fullName evidence="5">Tyrosinase family protein</fullName>
    </submittedName>
</protein>
<organism evidence="5 6">
    <name type="scientific">Ruegeria pomeroyi</name>
    <dbReference type="NCBI Taxonomy" id="89184"/>
    <lineage>
        <taxon>Bacteria</taxon>
        <taxon>Pseudomonadati</taxon>
        <taxon>Pseudomonadota</taxon>
        <taxon>Alphaproteobacteria</taxon>
        <taxon>Rhodobacterales</taxon>
        <taxon>Roseobacteraceae</taxon>
        <taxon>Ruegeria</taxon>
    </lineage>
</organism>
<dbReference type="Pfam" id="PF00264">
    <property type="entry name" value="Tyrosinase"/>
    <property type="match status" value="1"/>
</dbReference>
<sequence>MAGTRKDIAKLNGPWSDEMLWYARAVRALQGRAPADRTSWWYLAAIHGIDIPGWVQQGIVPSAGTLPPQGEQDLIFNQCQHAGWFFLPWHRGYLAAFEAILDAWISAQPGGPQDWALPYWNYLSDSNPNGRAIPPEFLDPTLPDGSANPLSQVRRNGMHVLGPQPWFPGDISLSAQTRSLPFTAAPGTEGYGGAISGFAQQGSLTGAVEGDPHNRVHVMVGGVQPVPGWMSDPDFAALDPIFWVHHCNIDRFWAAWMSDPANQQEDSGAWSNGPFPRQFLMPNPAGGGNVFLPGETLPGGALAPAYDDLHDGTGIPQVVAGGPVTEGVMITSKQAGGSALLGSNSAPLTVAAGPAATEIAIPATAATEFAAPPGLGPEPRLYLNLEGVRGAAAAGVLQVHLRLPGADGGLRLVDTVALFGLGKASSTEGVHAGNGLSLAIDITELAREVQSAAPGALERLSVELSQPGAPETEITVERVSLYRQDMG</sequence>
<dbReference type="AlphaFoldDB" id="A0A850LDY1"/>
<dbReference type="InterPro" id="IPR008922">
    <property type="entry name" value="Di-copper_centre_dom_sf"/>
</dbReference>
<dbReference type="SUPFAM" id="SSF48056">
    <property type="entry name" value="Di-copper centre-containing domain"/>
    <property type="match status" value="1"/>
</dbReference>
<dbReference type="PROSITE" id="PS00497">
    <property type="entry name" value="TYROSINASE_1"/>
    <property type="match status" value="1"/>
</dbReference>
<evidence type="ECO:0000259" key="3">
    <source>
        <dbReference type="PROSITE" id="PS00497"/>
    </source>
</evidence>
<dbReference type="PANTHER" id="PTHR11474">
    <property type="entry name" value="TYROSINASE FAMILY MEMBER"/>
    <property type="match status" value="1"/>
</dbReference>
<evidence type="ECO:0000259" key="4">
    <source>
        <dbReference type="PROSITE" id="PS00498"/>
    </source>
</evidence>
<dbReference type="RefSeq" id="WP_011047142.1">
    <property type="nucleotide sequence ID" value="NZ_CP076685.1"/>
</dbReference>
<accession>A0A850LDY1</accession>
<gene>
    <name evidence="5" type="ORF">HW564_02730</name>
</gene>
<evidence type="ECO:0000313" key="5">
    <source>
        <dbReference type="EMBL" id="NVK95822.1"/>
    </source>
</evidence>
<evidence type="ECO:0000256" key="1">
    <source>
        <dbReference type="ARBA" id="ARBA00022723"/>
    </source>
</evidence>
<comment type="caution">
    <text evidence="5">The sequence shown here is derived from an EMBL/GenBank/DDBJ whole genome shotgun (WGS) entry which is preliminary data.</text>
</comment>
<dbReference type="EMBL" id="JABXIY010000008">
    <property type="protein sequence ID" value="NVK95822.1"/>
    <property type="molecule type" value="Genomic_DNA"/>
</dbReference>
<dbReference type="OMA" id="TWALPYW"/>
<evidence type="ECO:0000256" key="2">
    <source>
        <dbReference type="ARBA" id="ARBA00023008"/>
    </source>
</evidence>
<dbReference type="GO" id="GO:0046872">
    <property type="term" value="F:metal ion binding"/>
    <property type="evidence" value="ECO:0007669"/>
    <property type="project" value="UniProtKB-KW"/>
</dbReference>
<dbReference type="Gene3D" id="1.10.1280.10">
    <property type="entry name" value="Di-copper center containing domain from catechol oxidase"/>
    <property type="match status" value="1"/>
</dbReference>
<dbReference type="GO" id="GO:0016491">
    <property type="term" value="F:oxidoreductase activity"/>
    <property type="evidence" value="ECO:0007669"/>
    <property type="project" value="InterPro"/>
</dbReference>